<dbReference type="InterPro" id="IPR021314">
    <property type="entry name" value="DUF2911"/>
</dbReference>
<dbReference type="InterPro" id="IPR037401">
    <property type="entry name" value="SnoaL-like"/>
</dbReference>
<dbReference type="AlphaFoldDB" id="A0AA49GJK2"/>
<feature type="region of interest" description="Disordered" evidence="1">
    <location>
        <begin position="153"/>
        <end position="188"/>
    </location>
</feature>
<dbReference type="SUPFAM" id="SSF54427">
    <property type="entry name" value="NTF2-like"/>
    <property type="match status" value="1"/>
</dbReference>
<evidence type="ECO:0000313" key="4">
    <source>
        <dbReference type="EMBL" id="WKN35932.1"/>
    </source>
</evidence>
<dbReference type="Pfam" id="PF11138">
    <property type="entry name" value="DUF2911"/>
    <property type="match status" value="1"/>
</dbReference>
<feature type="signal peptide" evidence="2">
    <location>
        <begin position="1"/>
        <end position="19"/>
    </location>
</feature>
<dbReference type="Gene3D" id="3.10.450.50">
    <property type="match status" value="1"/>
</dbReference>
<dbReference type="InterPro" id="IPR032710">
    <property type="entry name" value="NTF2-like_dom_sf"/>
</dbReference>
<accession>A0AA49GJK2</accession>
<gene>
    <name evidence="4" type="ORF">K4G66_26565</name>
</gene>
<feature type="chain" id="PRO_5041202374" evidence="2">
    <location>
        <begin position="20"/>
        <end position="317"/>
    </location>
</feature>
<name>A0AA49GJK2_9BACT</name>
<sequence length="317" mass="35540">MMKKLFTTLILAATAFMYACDDSAKPENTVNDVLDLFVNSVNDKNLEPLNAVFSPKAKIYEQGSVDDSWEHYRDGHLGKEIEEMQNMTFSLDVAESLINKEMALLRGNYLIRGEMQGQQINSDGLVTLSMQVEDGMWKIIHLQFSRGCKKATTGHAAHEAENDDKPKPKSPKTSAMGNAGDTHVHIDYSSPSVRGRTIWGGLVEYDKVWATGAHRATAINFSEDVEINNTKVSAGKYGFFTIPGEKEWTLIINENWDQHMSDDYDKSLDVVRMKVKPEVLSENQESLTYSVTEIGDAQAEVSMSWEKLKVSFKVKAL</sequence>
<proteinExistence type="predicted"/>
<keyword evidence="2" id="KW-0732">Signal</keyword>
<reference evidence="4" key="1">
    <citation type="journal article" date="2023" name="Comput. Struct. Biotechnol. J.">
        <title>Discovery of a novel marine Bacteroidetes with a rich repertoire of carbohydrate-active enzymes.</title>
        <authorList>
            <person name="Chen B."/>
            <person name="Liu G."/>
            <person name="Chen Q."/>
            <person name="Wang H."/>
            <person name="Liu L."/>
            <person name="Tang K."/>
        </authorList>
    </citation>
    <scope>NUCLEOTIDE SEQUENCE</scope>
    <source>
        <strain evidence="4">TK19036</strain>
    </source>
</reference>
<evidence type="ECO:0000256" key="1">
    <source>
        <dbReference type="SAM" id="MobiDB-lite"/>
    </source>
</evidence>
<dbReference type="EMBL" id="CP120682">
    <property type="protein sequence ID" value="WKN35932.1"/>
    <property type="molecule type" value="Genomic_DNA"/>
</dbReference>
<organism evidence="4">
    <name type="scientific">Roseihalotalea indica</name>
    <dbReference type="NCBI Taxonomy" id="2867963"/>
    <lineage>
        <taxon>Bacteria</taxon>
        <taxon>Pseudomonadati</taxon>
        <taxon>Bacteroidota</taxon>
        <taxon>Cytophagia</taxon>
        <taxon>Cytophagales</taxon>
        <taxon>Catalimonadaceae</taxon>
        <taxon>Roseihalotalea</taxon>
    </lineage>
</organism>
<protein>
    <submittedName>
        <fullName evidence="4">DUF2911 domain-containing protein</fullName>
    </submittedName>
</protein>
<dbReference type="PROSITE" id="PS51257">
    <property type="entry name" value="PROKAR_LIPOPROTEIN"/>
    <property type="match status" value="1"/>
</dbReference>
<evidence type="ECO:0000256" key="2">
    <source>
        <dbReference type="SAM" id="SignalP"/>
    </source>
</evidence>
<evidence type="ECO:0000259" key="3">
    <source>
        <dbReference type="Pfam" id="PF13474"/>
    </source>
</evidence>
<feature type="domain" description="SnoaL-like" evidence="3">
    <location>
        <begin position="30"/>
        <end position="145"/>
    </location>
</feature>
<feature type="compositionally biased region" description="Basic and acidic residues" evidence="1">
    <location>
        <begin position="156"/>
        <end position="167"/>
    </location>
</feature>
<dbReference type="Pfam" id="PF13474">
    <property type="entry name" value="SnoaL_3"/>
    <property type="match status" value="1"/>
</dbReference>
<reference evidence="4" key="2">
    <citation type="journal article" date="2024" name="Antonie Van Leeuwenhoek">
        <title>Roseihalotalea indica gen. nov., sp. nov., a halophilic Bacteroidetes from mesopelagic Southwest Indian Ocean with higher carbohydrate metabolic potential.</title>
        <authorList>
            <person name="Chen B."/>
            <person name="Zhang M."/>
            <person name="Lin D."/>
            <person name="Ye J."/>
            <person name="Tang K."/>
        </authorList>
    </citation>
    <scope>NUCLEOTIDE SEQUENCE</scope>
    <source>
        <strain evidence="4">TK19036</strain>
    </source>
</reference>